<gene>
    <name evidence="3" type="ORF">EF384_03490</name>
</gene>
<organism evidence="3 4">
    <name type="scientific">Aerococcus agrisoli</name>
    <dbReference type="NCBI Taxonomy" id="2487350"/>
    <lineage>
        <taxon>Bacteria</taxon>
        <taxon>Bacillati</taxon>
        <taxon>Bacillota</taxon>
        <taxon>Bacilli</taxon>
        <taxon>Lactobacillales</taxon>
        <taxon>Aerococcaceae</taxon>
        <taxon>Aerococcus</taxon>
    </lineage>
</organism>
<feature type="transmembrane region" description="Helical" evidence="1">
    <location>
        <begin position="12"/>
        <end position="33"/>
    </location>
</feature>
<evidence type="ECO:0000256" key="1">
    <source>
        <dbReference type="SAM" id="Phobius"/>
    </source>
</evidence>
<dbReference type="CDD" id="cd09877">
    <property type="entry name" value="PIN_YacL-like"/>
    <property type="match status" value="1"/>
</dbReference>
<dbReference type="InterPro" id="IPR002716">
    <property type="entry name" value="PIN_dom"/>
</dbReference>
<reference evidence="3 4" key="1">
    <citation type="submission" date="2018-11" db="EMBL/GenBank/DDBJ databases">
        <title>Aerococcus sp. SJQ22, whole genome shotgun sequence.</title>
        <authorList>
            <person name="Sun L."/>
            <person name="Gao X."/>
            <person name="Chen W."/>
            <person name="Huang K."/>
        </authorList>
    </citation>
    <scope>NUCLEOTIDE SEQUENCE [LARGE SCALE GENOMIC DNA]</scope>
    <source>
        <strain evidence="3 4">SJQ22</strain>
    </source>
</reference>
<dbReference type="InterPro" id="IPR052041">
    <property type="entry name" value="Nucleic_acid_metab_PIN/TRAM"/>
</dbReference>
<keyword evidence="1" id="KW-1133">Transmembrane helix</keyword>
<feature type="transmembrane region" description="Helical" evidence="1">
    <location>
        <begin position="39"/>
        <end position="61"/>
    </location>
</feature>
<keyword evidence="1" id="KW-0472">Membrane</keyword>
<dbReference type="PANTHER" id="PTHR11603">
    <property type="entry name" value="AAA FAMILY ATPASE"/>
    <property type="match status" value="1"/>
</dbReference>
<dbReference type="SUPFAM" id="SSF88723">
    <property type="entry name" value="PIN domain-like"/>
    <property type="match status" value="1"/>
</dbReference>
<feature type="transmembrane region" description="Helical" evidence="1">
    <location>
        <begin position="107"/>
        <end position="133"/>
    </location>
</feature>
<dbReference type="AlphaFoldDB" id="A0A3N4GHL8"/>
<dbReference type="Gene3D" id="3.40.50.1010">
    <property type="entry name" value="5'-nuclease"/>
    <property type="match status" value="1"/>
</dbReference>
<evidence type="ECO:0000313" key="4">
    <source>
        <dbReference type="Proteomes" id="UP000273977"/>
    </source>
</evidence>
<dbReference type="RefSeq" id="WP_123779602.1">
    <property type="nucleotide sequence ID" value="NZ_RKMG01000007.1"/>
</dbReference>
<dbReference type="Pfam" id="PF01850">
    <property type="entry name" value="PIN"/>
    <property type="match status" value="1"/>
</dbReference>
<keyword evidence="4" id="KW-1185">Reference proteome</keyword>
<dbReference type="EMBL" id="RKMG01000007">
    <property type="protein sequence ID" value="RPA60927.1"/>
    <property type="molecule type" value="Genomic_DNA"/>
</dbReference>
<dbReference type="InterPro" id="IPR029060">
    <property type="entry name" value="PIN-like_dom_sf"/>
</dbReference>
<evidence type="ECO:0000313" key="3">
    <source>
        <dbReference type="EMBL" id="RPA60927.1"/>
    </source>
</evidence>
<proteinExistence type="predicted"/>
<name>A0A3N4GHL8_9LACT</name>
<evidence type="ECO:0000259" key="2">
    <source>
        <dbReference type="SMART" id="SM00670"/>
    </source>
</evidence>
<feature type="domain" description="PIN" evidence="2">
    <location>
        <begin position="201"/>
        <end position="308"/>
    </location>
</feature>
<sequence>MNDRFWKIVSRVIVVILGSSLGYYLLPFIWRLLNINIQVFYNPIVNLVLGAIILYLIYWLIQPLLLRSIRNVEKDLRKLSIEKVIISGLGVILGLVLAWLINIPLVAIGWPFISNVLPIIVTIVLGLSGFYIFSNKSAEIMDLATRLPQVRRTEVTDGKSTVDPQATAVETGTATAEVSTQDRYTEALLAMKPAAVDDYQPYKILDTSVIIDGRILDVLKAGFIEGVIVVPNFVLKELQYIADSADSVKRVRGRRGLDILNQIQELDDVTVDFYAGDFEDESEVDLKLLLLAKEVNGVVVTNDYNLNKVSQFHKIKVLNINELANSLKSVVIPGEMLTVHIVKAGTERQQGVAYMDDGTMIVVEEGKHHIDESLRVEITSAIQTNAGRMVFAKIAD</sequence>
<feature type="transmembrane region" description="Helical" evidence="1">
    <location>
        <begin position="81"/>
        <end position="101"/>
    </location>
</feature>
<keyword evidence="1" id="KW-0812">Transmembrane</keyword>
<dbReference type="OrthoDB" id="9780734at2"/>
<comment type="caution">
    <text evidence="3">The sequence shown here is derived from an EMBL/GenBank/DDBJ whole genome shotgun (WGS) entry which is preliminary data.</text>
</comment>
<dbReference type="SMART" id="SM00670">
    <property type="entry name" value="PINc"/>
    <property type="match status" value="1"/>
</dbReference>
<dbReference type="Proteomes" id="UP000273977">
    <property type="component" value="Unassembled WGS sequence"/>
</dbReference>
<protein>
    <submittedName>
        <fullName evidence="3">PIN domain nuclease</fullName>
    </submittedName>
</protein>
<accession>A0A3N4GHL8</accession>
<dbReference type="PANTHER" id="PTHR11603:SF147">
    <property type="entry name" value="MEMBRANE PROTEIN"/>
    <property type="match status" value="1"/>
</dbReference>